<evidence type="ECO:0000259" key="11">
    <source>
        <dbReference type="PROSITE" id="PS50878"/>
    </source>
</evidence>
<accession>A0A838XSZ6</accession>
<dbReference type="EC" id="2.7.7.49" evidence="1"/>
<evidence type="ECO:0000313" key="13">
    <source>
        <dbReference type="Proteomes" id="UP000559404"/>
    </source>
</evidence>
<evidence type="ECO:0000256" key="7">
    <source>
        <dbReference type="ARBA" id="ARBA00023118"/>
    </source>
</evidence>
<dbReference type="PANTHER" id="PTHR34047">
    <property type="entry name" value="NUCLEAR INTRON MATURASE 1, MITOCHONDRIAL-RELATED"/>
    <property type="match status" value="1"/>
</dbReference>
<dbReference type="SUPFAM" id="SSF52200">
    <property type="entry name" value="Toll/Interleukin receptor TIR domain"/>
    <property type="match status" value="1"/>
</dbReference>
<dbReference type="SUPFAM" id="SSF56672">
    <property type="entry name" value="DNA/RNA polymerases"/>
    <property type="match status" value="1"/>
</dbReference>
<reference evidence="12 13" key="1">
    <citation type="submission" date="2020-07" db="EMBL/GenBank/DDBJ databases">
        <authorList>
            <person name="Li M."/>
        </authorList>
    </citation>
    <scope>NUCLEOTIDE SEQUENCE [LARGE SCALE GENOMIC DNA]</scope>
    <source>
        <strain evidence="12 13">DSM 23284</strain>
    </source>
</reference>
<dbReference type="InterPro" id="IPR049976">
    <property type="entry name" value="Retron_TIR_antiphage"/>
</dbReference>
<evidence type="ECO:0000256" key="5">
    <source>
        <dbReference type="ARBA" id="ARBA00022842"/>
    </source>
</evidence>
<dbReference type="EMBL" id="JACEON010000006">
    <property type="protein sequence ID" value="MBA4611666.1"/>
    <property type="molecule type" value="Genomic_DNA"/>
</dbReference>
<feature type="domain" description="Reverse transcriptase" evidence="11">
    <location>
        <begin position="35"/>
        <end position="264"/>
    </location>
</feature>
<protein>
    <recommendedName>
        <fullName evidence="1">RNA-directed DNA polymerase</fullName>
        <ecNumber evidence="1">2.7.7.49</ecNumber>
    </recommendedName>
</protein>
<keyword evidence="4" id="KW-0479">Metal-binding</keyword>
<feature type="domain" description="TIR" evidence="10">
    <location>
        <begin position="355"/>
        <end position="491"/>
    </location>
</feature>
<dbReference type="PRINTS" id="PR00866">
    <property type="entry name" value="RNADNAPOLMS"/>
</dbReference>
<dbReference type="GO" id="GO:0003964">
    <property type="term" value="F:RNA-directed DNA polymerase activity"/>
    <property type="evidence" value="ECO:0007669"/>
    <property type="project" value="UniProtKB-KW"/>
</dbReference>
<evidence type="ECO:0000313" key="12">
    <source>
        <dbReference type="EMBL" id="MBA4611666.1"/>
    </source>
</evidence>
<dbReference type="InterPro" id="IPR035897">
    <property type="entry name" value="Toll_tir_struct_dom_sf"/>
</dbReference>
<keyword evidence="7" id="KW-0051">Antiviral defense</keyword>
<reference evidence="12 13" key="2">
    <citation type="submission" date="2020-08" db="EMBL/GenBank/DDBJ databases">
        <title>Stappia taiwanensis sp. nov., isolated from a coastal thermal spring.</title>
        <authorList>
            <person name="Kampfer P."/>
        </authorList>
    </citation>
    <scope>NUCLEOTIDE SEQUENCE [LARGE SCALE GENOMIC DNA]</scope>
    <source>
        <strain evidence="12 13">DSM 23284</strain>
    </source>
</reference>
<evidence type="ECO:0000256" key="8">
    <source>
        <dbReference type="ARBA" id="ARBA00034120"/>
    </source>
</evidence>
<dbReference type="CDD" id="cd03487">
    <property type="entry name" value="RT_Bac_retron_II"/>
    <property type="match status" value="1"/>
</dbReference>
<dbReference type="Gene3D" id="3.40.50.10140">
    <property type="entry name" value="Toll/interleukin-1 receptor homology (TIR) domain"/>
    <property type="match status" value="1"/>
</dbReference>
<dbReference type="InterPro" id="IPR000157">
    <property type="entry name" value="TIR_dom"/>
</dbReference>
<dbReference type="Pfam" id="PF00078">
    <property type="entry name" value="RVT_1"/>
    <property type="match status" value="1"/>
</dbReference>
<comment type="catalytic activity">
    <reaction evidence="9">
        <text>DNA(n) + a 2'-deoxyribonucleoside 5'-triphosphate = DNA(n+1) + diphosphate</text>
        <dbReference type="Rhea" id="RHEA:22508"/>
        <dbReference type="Rhea" id="RHEA-COMP:17339"/>
        <dbReference type="Rhea" id="RHEA-COMP:17340"/>
        <dbReference type="ChEBI" id="CHEBI:33019"/>
        <dbReference type="ChEBI" id="CHEBI:61560"/>
        <dbReference type="ChEBI" id="CHEBI:173112"/>
        <dbReference type="EC" id="2.7.7.49"/>
    </reaction>
</comment>
<evidence type="ECO:0000259" key="10">
    <source>
        <dbReference type="PROSITE" id="PS50104"/>
    </source>
</evidence>
<dbReference type="AlphaFoldDB" id="A0A838XSZ6"/>
<keyword evidence="5" id="KW-0460">Magnesium</keyword>
<keyword evidence="13" id="KW-1185">Reference proteome</keyword>
<dbReference type="InterPro" id="IPR000123">
    <property type="entry name" value="Reverse_transcriptase_msDNA"/>
</dbReference>
<dbReference type="InterPro" id="IPR043502">
    <property type="entry name" value="DNA/RNA_pol_sf"/>
</dbReference>
<dbReference type="NCBIfam" id="NF042941">
    <property type="entry name" value="Retron_TIR_antiphage"/>
    <property type="match status" value="1"/>
</dbReference>
<evidence type="ECO:0000256" key="6">
    <source>
        <dbReference type="ARBA" id="ARBA00022918"/>
    </source>
</evidence>
<proteinExistence type="inferred from homology"/>
<dbReference type="InterPro" id="IPR051083">
    <property type="entry name" value="GrpII_Intron_Splice-Mob/Def"/>
</dbReference>
<keyword evidence="3" id="KW-0548">Nucleotidyltransferase</keyword>
<evidence type="ECO:0000256" key="4">
    <source>
        <dbReference type="ARBA" id="ARBA00022723"/>
    </source>
</evidence>
<dbReference type="GO" id="GO:0046872">
    <property type="term" value="F:metal ion binding"/>
    <property type="evidence" value="ECO:0007669"/>
    <property type="project" value="UniProtKB-KW"/>
</dbReference>
<gene>
    <name evidence="12" type="ORF">H1W37_08395</name>
</gene>
<dbReference type="RefSeq" id="WP_181759864.1">
    <property type="nucleotide sequence ID" value="NZ_BMCR01000005.1"/>
</dbReference>
<evidence type="ECO:0000256" key="2">
    <source>
        <dbReference type="ARBA" id="ARBA00022679"/>
    </source>
</evidence>
<dbReference type="GO" id="GO:0007165">
    <property type="term" value="P:signal transduction"/>
    <property type="evidence" value="ECO:0007669"/>
    <property type="project" value="InterPro"/>
</dbReference>
<comment type="caution">
    <text evidence="12">The sequence shown here is derived from an EMBL/GenBank/DDBJ whole genome shotgun (WGS) entry which is preliminary data.</text>
</comment>
<dbReference type="Proteomes" id="UP000559404">
    <property type="component" value="Unassembled WGS sequence"/>
</dbReference>
<dbReference type="PANTHER" id="PTHR34047:SF7">
    <property type="entry name" value="RNA-DIRECTED DNA POLYMERASE"/>
    <property type="match status" value="1"/>
</dbReference>
<dbReference type="PROSITE" id="PS50104">
    <property type="entry name" value="TIR"/>
    <property type="match status" value="1"/>
</dbReference>
<dbReference type="GO" id="GO:0051607">
    <property type="term" value="P:defense response to virus"/>
    <property type="evidence" value="ECO:0007669"/>
    <property type="project" value="UniProtKB-KW"/>
</dbReference>
<dbReference type="InterPro" id="IPR000477">
    <property type="entry name" value="RT_dom"/>
</dbReference>
<evidence type="ECO:0000256" key="3">
    <source>
        <dbReference type="ARBA" id="ARBA00022695"/>
    </source>
</evidence>
<dbReference type="GO" id="GO:0003723">
    <property type="term" value="F:RNA binding"/>
    <property type="evidence" value="ECO:0007669"/>
    <property type="project" value="InterPro"/>
</dbReference>
<keyword evidence="2" id="KW-0808">Transferase</keyword>
<organism evidence="12 13">
    <name type="scientific">Stappia taiwanensis</name>
    <dbReference type="NCBI Taxonomy" id="992267"/>
    <lineage>
        <taxon>Bacteria</taxon>
        <taxon>Pseudomonadati</taxon>
        <taxon>Pseudomonadota</taxon>
        <taxon>Alphaproteobacteria</taxon>
        <taxon>Hyphomicrobiales</taxon>
        <taxon>Stappiaceae</taxon>
        <taxon>Stappia</taxon>
    </lineage>
</organism>
<evidence type="ECO:0000256" key="1">
    <source>
        <dbReference type="ARBA" id="ARBA00012493"/>
    </source>
</evidence>
<dbReference type="PROSITE" id="PS50878">
    <property type="entry name" value="RT_POL"/>
    <property type="match status" value="1"/>
</dbReference>
<sequence length="498" mass="56760">MSLPKDFDAASAHLLIGIAHSVKDIAGALMMRPDGLFHVLQNTETGKYYKTFEIPKKRGGTRTIDKPLRGLAMAQERFAAVLLEVYNPKPFVHGYIRGRSFLSNAEYHKKQRWILNIDIEDFFGSIGFARVRGLFMSKLFGYNARVATSLARICTCQDRLPQGAKTSPILANLIAHNLDKELISLAAKEKLRFSRYADDITFSSSSKKIPRSLIKEWEPEYGDREIELGERLQEAFRASSLQINKDKTRIQLFGERQVVTGLIVNQYPNVWRRDIKRLRMKLYSAKKYGLEQAAAIWIRPGAEPKAFWSHVEGWLGYIKQVRGEGDPVLSKLCKQAIEVNPDSSGWIKEHAHMIHEFDLFLSHASEDKTRVRKLHDKLIRLDLKVFFDESSISWGESIVEQINIGLMKSTFFVPFLSNTFAEKGWTNKELNSAISININRKGRILPICDHDFHVGQNYPLLADILYESWPSPDADEEAKLGEIADKLLAAAEKARHSQ</sequence>
<dbReference type="SMART" id="SM00255">
    <property type="entry name" value="TIR"/>
    <property type="match status" value="1"/>
</dbReference>
<evidence type="ECO:0000256" key="9">
    <source>
        <dbReference type="ARBA" id="ARBA00048173"/>
    </source>
</evidence>
<keyword evidence="6" id="KW-0695">RNA-directed DNA polymerase</keyword>
<comment type="similarity">
    <text evidence="8">Belongs to the bacterial reverse transcriptase family.</text>
</comment>
<dbReference type="Pfam" id="PF13676">
    <property type="entry name" value="TIR_2"/>
    <property type="match status" value="1"/>
</dbReference>
<name>A0A838XSZ6_9HYPH</name>